<comment type="caution">
    <text evidence="3">The sequence shown here is derived from an EMBL/GenBank/DDBJ whole genome shotgun (WGS) entry which is preliminary data.</text>
</comment>
<dbReference type="Proteomes" id="UP000612808">
    <property type="component" value="Unassembled WGS sequence"/>
</dbReference>
<evidence type="ECO:0000313" key="4">
    <source>
        <dbReference type="Proteomes" id="UP000612808"/>
    </source>
</evidence>
<dbReference type="PANTHER" id="PTHR35797:SF1">
    <property type="entry name" value="PROTEASE"/>
    <property type="match status" value="1"/>
</dbReference>
<feature type="transmembrane region" description="Helical" evidence="1">
    <location>
        <begin position="243"/>
        <end position="262"/>
    </location>
</feature>
<feature type="domain" description="CAAX prenyl protease 2/Lysostaphin resistance protein A-like" evidence="2">
    <location>
        <begin position="124"/>
        <end position="225"/>
    </location>
</feature>
<protein>
    <recommendedName>
        <fullName evidence="2">CAAX prenyl protease 2/Lysostaphin resistance protein A-like domain-containing protein</fullName>
    </recommendedName>
</protein>
<keyword evidence="1" id="KW-0472">Membrane</keyword>
<gene>
    <name evidence="3" type="ORF">Aru02nite_48690</name>
</gene>
<dbReference type="GO" id="GO:0080120">
    <property type="term" value="P:CAAX-box protein maturation"/>
    <property type="evidence" value="ECO:0007669"/>
    <property type="project" value="UniProtKB-ARBA"/>
</dbReference>
<name>A0A8J3J3I6_9ACTN</name>
<keyword evidence="1" id="KW-0812">Transmembrane</keyword>
<feature type="transmembrane region" description="Helical" evidence="1">
    <location>
        <begin position="76"/>
        <end position="98"/>
    </location>
</feature>
<feature type="transmembrane region" description="Helical" evidence="1">
    <location>
        <begin position="118"/>
        <end position="136"/>
    </location>
</feature>
<evidence type="ECO:0000256" key="1">
    <source>
        <dbReference type="SAM" id="Phobius"/>
    </source>
</evidence>
<keyword evidence="1" id="KW-1133">Transmembrane helix</keyword>
<dbReference type="Pfam" id="PF02517">
    <property type="entry name" value="Rce1-like"/>
    <property type="match status" value="1"/>
</dbReference>
<sequence length="278" mass="30185">MRKRGVVAFLVLAFGVTWGMEVVVSRVFGLSLANPLPQLSFAFVPALAAVVVRRWVTREGFGDAGLRPRFRAAWRYYLIAWFGPLGLLAAGVLTAVALGLYRPDPAALSRIVPGVPGPALVGGLLLLVVVLTPLYWGEEFGWTSYLRLRILPGRPAAATLVTGLVWAVWHFPLAFLGYVTYSNVVLGLLLWTTGFLCQEVMLTWLRLRSGSIWTTSLAHAGNNMVLSFLASGLLTAAGGLDDLIVMPVMQVPQVAVCAWILLSRRYRGAPVPALSTNR</sequence>
<accession>A0A8J3J3I6</accession>
<feature type="transmembrane region" description="Helical" evidence="1">
    <location>
        <begin position="217"/>
        <end position="237"/>
    </location>
</feature>
<proteinExistence type="predicted"/>
<feature type="transmembrane region" description="Helical" evidence="1">
    <location>
        <begin position="184"/>
        <end position="205"/>
    </location>
</feature>
<keyword evidence="4" id="KW-1185">Reference proteome</keyword>
<dbReference type="GO" id="GO:0004175">
    <property type="term" value="F:endopeptidase activity"/>
    <property type="evidence" value="ECO:0007669"/>
    <property type="project" value="UniProtKB-ARBA"/>
</dbReference>
<evidence type="ECO:0000259" key="2">
    <source>
        <dbReference type="Pfam" id="PF02517"/>
    </source>
</evidence>
<dbReference type="InterPro" id="IPR042150">
    <property type="entry name" value="MmRce1-like"/>
</dbReference>
<reference evidence="3" key="1">
    <citation type="submission" date="2021-01" db="EMBL/GenBank/DDBJ databases">
        <title>Whole genome shotgun sequence of Actinocatenispora rupis NBRC 107355.</title>
        <authorList>
            <person name="Komaki H."/>
            <person name="Tamura T."/>
        </authorList>
    </citation>
    <scope>NUCLEOTIDE SEQUENCE</scope>
    <source>
        <strain evidence="3">NBRC 107355</strain>
    </source>
</reference>
<feature type="transmembrane region" description="Helical" evidence="1">
    <location>
        <begin position="39"/>
        <end position="56"/>
    </location>
</feature>
<dbReference type="EMBL" id="BOMB01000028">
    <property type="protein sequence ID" value="GID13980.1"/>
    <property type="molecule type" value="Genomic_DNA"/>
</dbReference>
<feature type="transmembrane region" description="Helical" evidence="1">
    <location>
        <begin position="157"/>
        <end position="178"/>
    </location>
</feature>
<organism evidence="3 4">
    <name type="scientific">Actinocatenispora rupis</name>
    <dbReference type="NCBI Taxonomy" id="519421"/>
    <lineage>
        <taxon>Bacteria</taxon>
        <taxon>Bacillati</taxon>
        <taxon>Actinomycetota</taxon>
        <taxon>Actinomycetes</taxon>
        <taxon>Micromonosporales</taxon>
        <taxon>Micromonosporaceae</taxon>
        <taxon>Actinocatenispora</taxon>
    </lineage>
</organism>
<dbReference type="AlphaFoldDB" id="A0A8J3J3I6"/>
<evidence type="ECO:0000313" key="3">
    <source>
        <dbReference type="EMBL" id="GID13980.1"/>
    </source>
</evidence>
<dbReference type="PANTHER" id="PTHR35797">
    <property type="entry name" value="PROTEASE-RELATED"/>
    <property type="match status" value="1"/>
</dbReference>
<dbReference type="InterPro" id="IPR003675">
    <property type="entry name" value="Rce1/LyrA-like_dom"/>
</dbReference>